<feature type="compositionally biased region" description="Low complexity" evidence="1">
    <location>
        <begin position="359"/>
        <end position="370"/>
    </location>
</feature>
<dbReference type="PANTHER" id="PTHR38004:SF1">
    <property type="entry name" value="PROLINE-RICH PROTEIN 33"/>
    <property type="match status" value="1"/>
</dbReference>
<feature type="region of interest" description="Disordered" evidence="1">
    <location>
        <begin position="1"/>
        <end position="126"/>
    </location>
</feature>
<protein>
    <submittedName>
        <fullName evidence="2">Proline rich 33</fullName>
    </submittedName>
</protein>
<evidence type="ECO:0000313" key="3">
    <source>
        <dbReference type="Proteomes" id="UP000593571"/>
    </source>
</evidence>
<feature type="compositionally biased region" description="Basic residues" evidence="1">
    <location>
        <begin position="40"/>
        <end position="50"/>
    </location>
</feature>
<feature type="compositionally biased region" description="Pro residues" evidence="1">
    <location>
        <begin position="282"/>
        <end position="301"/>
    </location>
</feature>
<evidence type="ECO:0000256" key="1">
    <source>
        <dbReference type="SAM" id="MobiDB-lite"/>
    </source>
</evidence>
<feature type="compositionally biased region" description="Basic and acidic residues" evidence="1">
    <location>
        <begin position="406"/>
        <end position="416"/>
    </location>
</feature>
<feature type="compositionally biased region" description="Pro residues" evidence="1">
    <location>
        <begin position="17"/>
        <end position="29"/>
    </location>
</feature>
<dbReference type="Proteomes" id="UP000593571">
    <property type="component" value="Unassembled WGS sequence"/>
</dbReference>
<accession>A0A7J8H4R2</accession>
<name>A0A7J8H4R2_ROUAE</name>
<evidence type="ECO:0000313" key="2">
    <source>
        <dbReference type="EMBL" id="KAF6467256.1"/>
    </source>
</evidence>
<dbReference type="InterPro" id="IPR028004">
    <property type="entry name" value="DUF4643"/>
</dbReference>
<dbReference type="Pfam" id="PF15485">
    <property type="entry name" value="DUF4643"/>
    <property type="match status" value="1"/>
</dbReference>
<dbReference type="AlphaFoldDB" id="A0A7J8H4R2"/>
<dbReference type="PANTHER" id="PTHR38004">
    <property type="entry name" value="PROLINE-RICH PROTEIN 33"/>
    <property type="match status" value="1"/>
</dbReference>
<feature type="compositionally biased region" description="Pro residues" evidence="1">
    <location>
        <begin position="371"/>
        <end position="383"/>
    </location>
</feature>
<feature type="region of interest" description="Disordered" evidence="1">
    <location>
        <begin position="147"/>
        <end position="166"/>
    </location>
</feature>
<feature type="compositionally biased region" description="Low complexity" evidence="1">
    <location>
        <begin position="89"/>
        <end position="118"/>
    </location>
</feature>
<feature type="region of interest" description="Disordered" evidence="1">
    <location>
        <begin position="240"/>
        <end position="441"/>
    </location>
</feature>
<keyword evidence="3" id="KW-1185">Reference proteome</keyword>
<comment type="caution">
    <text evidence="2">The sequence shown here is derived from an EMBL/GenBank/DDBJ whole genome shotgun (WGS) entry which is preliminary data.</text>
</comment>
<organism evidence="2 3">
    <name type="scientific">Rousettus aegyptiacus</name>
    <name type="common">Egyptian fruit bat</name>
    <name type="synonym">Pteropus aegyptiacus</name>
    <dbReference type="NCBI Taxonomy" id="9407"/>
    <lineage>
        <taxon>Eukaryota</taxon>
        <taxon>Metazoa</taxon>
        <taxon>Chordata</taxon>
        <taxon>Craniata</taxon>
        <taxon>Vertebrata</taxon>
        <taxon>Euteleostomi</taxon>
        <taxon>Mammalia</taxon>
        <taxon>Eutheria</taxon>
        <taxon>Laurasiatheria</taxon>
        <taxon>Chiroptera</taxon>
        <taxon>Yinpterochiroptera</taxon>
        <taxon>Pteropodoidea</taxon>
        <taxon>Pteropodidae</taxon>
        <taxon>Rousettinae</taxon>
        <taxon>Rousettus</taxon>
    </lineage>
</organism>
<dbReference type="EMBL" id="JACASE010000005">
    <property type="protein sequence ID" value="KAF6467256.1"/>
    <property type="molecule type" value="Genomic_DNA"/>
</dbReference>
<reference evidence="2 3" key="1">
    <citation type="journal article" date="2020" name="Nature">
        <title>Six reference-quality genomes reveal evolution of bat adaptations.</title>
        <authorList>
            <person name="Jebb D."/>
            <person name="Huang Z."/>
            <person name="Pippel M."/>
            <person name="Hughes G.M."/>
            <person name="Lavrichenko K."/>
            <person name="Devanna P."/>
            <person name="Winkler S."/>
            <person name="Jermiin L.S."/>
            <person name="Skirmuntt E.C."/>
            <person name="Katzourakis A."/>
            <person name="Burkitt-Gray L."/>
            <person name="Ray D.A."/>
            <person name="Sullivan K.A.M."/>
            <person name="Roscito J.G."/>
            <person name="Kirilenko B.M."/>
            <person name="Davalos L.M."/>
            <person name="Corthals A.P."/>
            <person name="Power M.L."/>
            <person name="Jones G."/>
            <person name="Ransome R.D."/>
            <person name="Dechmann D.K.N."/>
            <person name="Locatelli A.G."/>
            <person name="Puechmaille S.J."/>
            <person name="Fedrigo O."/>
            <person name="Jarvis E.D."/>
            <person name="Hiller M."/>
            <person name="Vernes S.C."/>
            <person name="Myers E.W."/>
            <person name="Teeling E.C."/>
        </authorList>
    </citation>
    <scope>NUCLEOTIDE SEQUENCE [LARGE SCALE GENOMIC DNA]</scope>
    <source>
        <strain evidence="2">MRouAeg1</strain>
        <tissue evidence="2">Muscle</tissue>
    </source>
</reference>
<sequence length="526" mass="53829">MVLSATSAAPEAAGPRPQGPPRPPPPLLPKPGKDNVRLQKLLRRTCRRRLAAAGPPAPPGAFRSSLSPVSEASHDQDTSASWPADAPGAEAAPHPNAPCACAEAAPHPEAPRAEAAPHPNTPRACVEAAPHPNAPCACAEAAPHPNAPRACAEAAPHPEAPCAGAAPPPDAAYGPVARREAPPLQQSTLALRVTRHGGLGVAVTAPDPEPACSPSRFAHAPGAAVGGTHTSHVQIQLAPSPRAEAPAPPQLAPSGGPGGQDQGTVPRRAQPSIPVAHIRPLPTGPPAARPRPEAAPVPRPHPGFQASGPREASARVVVPIAPTYRSPGPSPDRLAAPMAPEEHPDEPPVAGPATEARRASSPHGASSPSPSSGPHPCPVPQVVPKPRLSGWTRLKRQLLEQAEPPPHPEPEPERSPEAAAPEAAAPAGTAPAGPAPRPPASRACRLWDAVLYRISVAESHRSPVAPGDGAQGLAGRGRLPLLYRPRFDARKLQEAAARPPPVVPSVLEPGASLKNFNRTAAGWRLL</sequence>
<proteinExistence type="predicted"/>
<gene>
    <name evidence="2" type="ORF">HJG63_015972</name>
</gene>
<feature type="compositionally biased region" description="Low complexity" evidence="1">
    <location>
        <begin position="417"/>
        <end position="432"/>
    </location>
</feature>